<dbReference type="Proteomes" id="UP000318288">
    <property type="component" value="Unassembled WGS sequence"/>
</dbReference>
<keyword evidence="1" id="KW-0472">Membrane</keyword>
<evidence type="ECO:0000256" key="1">
    <source>
        <dbReference type="SAM" id="Phobius"/>
    </source>
</evidence>
<feature type="transmembrane region" description="Helical" evidence="1">
    <location>
        <begin position="19"/>
        <end position="39"/>
    </location>
</feature>
<accession>A0A5C6FFL6</accession>
<gene>
    <name evidence="2" type="ORF">Poly51_08840</name>
</gene>
<name>A0A5C6FFL6_9BACT</name>
<feature type="transmembrane region" description="Helical" evidence="1">
    <location>
        <begin position="118"/>
        <end position="138"/>
    </location>
</feature>
<feature type="transmembrane region" description="Helical" evidence="1">
    <location>
        <begin position="59"/>
        <end position="82"/>
    </location>
</feature>
<evidence type="ECO:0000313" key="2">
    <source>
        <dbReference type="EMBL" id="TWU60606.1"/>
    </source>
</evidence>
<dbReference type="AlphaFoldDB" id="A0A5C6FFL6"/>
<organism evidence="2 3">
    <name type="scientific">Rubripirellula tenax</name>
    <dbReference type="NCBI Taxonomy" id="2528015"/>
    <lineage>
        <taxon>Bacteria</taxon>
        <taxon>Pseudomonadati</taxon>
        <taxon>Planctomycetota</taxon>
        <taxon>Planctomycetia</taxon>
        <taxon>Pirellulales</taxon>
        <taxon>Pirellulaceae</taxon>
        <taxon>Rubripirellula</taxon>
    </lineage>
</organism>
<evidence type="ECO:0000313" key="3">
    <source>
        <dbReference type="Proteomes" id="UP000318288"/>
    </source>
</evidence>
<sequence length="142" mass="15759">MGDNTGAGIMKKDRVRLIWMLRLVGIAALFAFGAAIMPEKWMVETAEFLGFEPFPDSPLTFYLARNLSLLYGFVGVLLMVVANDVDRYLPLIRILAYCTIAFGISQAVVDTMSGLPRWWIVGESLSTTMGGLVMGWFAGRNR</sequence>
<proteinExistence type="predicted"/>
<dbReference type="EMBL" id="SJPW01000001">
    <property type="protein sequence ID" value="TWU60606.1"/>
    <property type="molecule type" value="Genomic_DNA"/>
</dbReference>
<keyword evidence="3" id="KW-1185">Reference proteome</keyword>
<reference evidence="2 3" key="1">
    <citation type="submission" date="2019-02" db="EMBL/GenBank/DDBJ databases">
        <title>Deep-cultivation of Planctomycetes and their phenomic and genomic characterization uncovers novel biology.</title>
        <authorList>
            <person name="Wiegand S."/>
            <person name="Jogler M."/>
            <person name="Boedeker C."/>
            <person name="Pinto D."/>
            <person name="Vollmers J."/>
            <person name="Rivas-Marin E."/>
            <person name="Kohn T."/>
            <person name="Peeters S.H."/>
            <person name="Heuer A."/>
            <person name="Rast P."/>
            <person name="Oberbeckmann S."/>
            <person name="Bunk B."/>
            <person name="Jeske O."/>
            <person name="Meyerdierks A."/>
            <person name="Storesund J.E."/>
            <person name="Kallscheuer N."/>
            <person name="Luecker S."/>
            <person name="Lage O.M."/>
            <person name="Pohl T."/>
            <person name="Merkel B.J."/>
            <person name="Hornburger P."/>
            <person name="Mueller R.-W."/>
            <person name="Bruemmer F."/>
            <person name="Labrenz M."/>
            <person name="Spormann A.M."/>
            <person name="Op Den Camp H."/>
            <person name="Overmann J."/>
            <person name="Amann R."/>
            <person name="Jetten M.S.M."/>
            <person name="Mascher T."/>
            <person name="Medema M.H."/>
            <person name="Devos D.P."/>
            <person name="Kaster A.-K."/>
            <person name="Ovreas L."/>
            <person name="Rohde M."/>
            <person name="Galperin M.Y."/>
            <person name="Jogler C."/>
        </authorList>
    </citation>
    <scope>NUCLEOTIDE SEQUENCE [LARGE SCALE GENOMIC DNA]</scope>
    <source>
        <strain evidence="2 3">Poly51</strain>
    </source>
</reference>
<keyword evidence="1" id="KW-1133">Transmembrane helix</keyword>
<comment type="caution">
    <text evidence="2">The sequence shown here is derived from an EMBL/GenBank/DDBJ whole genome shotgun (WGS) entry which is preliminary data.</text>
</comment>
<protein>
    <submittedName>
        <fullName evidence="2">Uncharacterized protein</fullName>
    </submittedName>
</protein>
<keyword evidence="1" id="KW-0812">Transmembrane</keyword>
<feature type="transmembrane region" description="Helical" evidence="1">
    <location>
        <begin position="94"/>
        <end position="112"/>
    </location>
</feature>